<dbReference type="PANTHER" id="PTHR47190">
    <property type="entry name" value="DEHYDROGENASE, PUTATIVE-RELATED"/>
    <property type="match status" value="1"/>
</dbReference>
<evidence type="ECO:0000259" key="1">
    <source>
        <dbReference type="Pfam" id="PF16010"/>
    </source>
</evidence>
<dbReference type="PANTHER" id="PTHR47190:SF1">
    <property type="entry name" value="GLUCOSE-METHANOL-CHOLINE OXIDOREDUCTASE N-TERMINAL DOMAIN-CONTAINING PROTEIN"/>
    <property type="match status" value="1"/>
</dbReference>
<organism evidence="2 3">
    <name type="scientific">Immersiella caudata</name>
    <dbReference type="NCBI Taxonomy" id="314043"/>
    <lineage>
        <taxon>Eukaryota</taxon>
        <taxon>Fungi</taxon>
        <taxon>Dikarya</taxon>
        <taxon>Ascomycota</taxon>
        <taxon>Pezizomycotina</taxon>
        <taxon>Sordariomycetes</taxon>
        <taxon>Sordariomycetidae</taxon>
        <taxon>Sordariales</taxon>
        <taxon>Lasiosphaeriaceae</taxon>
        <taxon>Immersiella</taxon>
    </lineage>
</organism>
<evidence type="ECO:0000313" key="2">
    <source>
        <dbReference type="EMBL" id="KAK0632918.1"/>
    </source>
</evidence>
<name>A0AA40CD08_9PEZI</name>
<dbReference type="InterPro" id="IPR053208">
    <property type="entry name" value="GMC_Oxidoreductase_CD"/>
</dbReference>
<reference evidence="2" key="1">
    <citation type="submission" date="2023-06" db="EMBL/GenBank/DDBJ databases">
        <title>Genome-scale phylogeny and comparative genomics of the fungal order Sordariales.</title>
        <authorList>
            <consortium name="Lawrence Berkeley National Laboratory"/>
            <person name="Hensen N."/>
            <person name="Bonometti L."/>
            <person name="Westerberg I."/>
            <person name="Brannstrom I.O."/>
            <person name="Guillou S."/>
            <person name="Cros-Aarteil S."/>
            <person name="Calhoun S."/>
            <person name="Haridas S."/>
            <person name="Kuo A."/>
            <person name="Mondo S."/>
            <person name="Pangilinan J."/>
            <person name="Riley R."/>
            <person name="Labutti K."/>
            <person name="Andreopoulos B."/>
            <person name="Lipzen A."/>
            <person name="Chen C."/>
            <person name="Yanf M."/>
            <person name="Daum C."/>
            <person name="Ng V."/>
            <person name="Clum A."/>
            <person name="Steindorff A."/>
            <person name="Ohm R."/>
            <person name="Martin F."/>
            <person name="Silar P."/>
            <person name="Natvig D."/>
            <person name="Lalanne C."/>
            <person name="Gautier V."/>
            <person name="Ament-Velasquez S.L."/>
            <person name="Kruys A."/>
            <person name="Hutchinson M.I."/>
            <person name="Powell A.J."/>
            <person name="Barry K."/>
            <person name="Miller A.N."/>
            <person name="Grigoriev I.V."/>
            <person name="Debuchy R."/>
            <person name="Gladieux P."/>
            <person name="Thoren M.H."/>
            <person name="Johannesson H."/>
        </authorList>
    </citation>
    <scope>NUCLEOTIDE SEQUENCE</scope>
    <source>
        <strain evidence="2">CBS 606.72</strain>
    </source>
</reference>
<sequence length="156" mass="17107">MAQSFRPRTMVDSLLLVIYPYQGRILRSFCCITDYWAPNVYTGNAAVAEISSSFNETTHELLFRCENCFEWDYNGDSDGVKTSEKTGVVLGRAHAKETPENAACPHIMTLGFHGMGRSRFGSGIADLASSLYAGWAALAKPPVPSSTSIFGQEGRR</sequence>
<dbReference type="AlphaFoldDB" id="A0AA40CD08"/>
<protein>
    <recommendedName>
        <fullName evidence="1">Cellobiose dehydrogenase-like cytochrome domain-containing protein</fullName>
    </recommendedName>
</protein>
<dbReference type="Gene3D" id="2.60.40.1210">
    <property type="entry name" value="Cellobiose dehydrogenase, cytochrome domain"/>
    <property type="match status" value="1"/>
</dbReference>
<feature type="domain" description="Cellobiose dehydrogenase-like cytochrome" evidence="1">
    <location>
        <begin position="9"/>
        <end position="132"/>
    </location>
</feature>
<dbReference type="SUPFAM" id="SSF49344">
    <property type="entry name" value="CBD9-like"/>
    <property type="match status" value="1"/>
</dbReference>
<keyword evidence="3" id="KW-1185">Reference proteome</keyword>
<dbReference type="EMBL" id="JAULSU010000001">
    <property type="protein sequence ID" value="KAK0632918.1"/>
    <property type="molecule type" value="Genomic_DNA"/>
</dbReference>
<gene>
    <name evidence="2" type="ORF">B0T14DRAFT_560560</name>
</gene>
<comment type="caution">
    <text evidence="2">The sequence shown here is derived from an EMBL/GenBank/DDBJ whole genome shotgun (WGS) entry which is preliminary data.</text>
</comment>
<proteinExistence type="predicted"/>
<evidence type="ECO:0000313" key="3">
    <source>
        <dbReference type="Proteomes" id="UP001175000"/>
    </source>
</evidence>
<accession>A0AA40CD08</accession>
<dbReference type="Proteomes" id="UP001175000">
    <property type="component" value="Unassembled WGS sequence"/>
</dbReference>
<dbReference type="InterPro" id="IPR015920">
    <property type="entry name" value="Cellobiose_DH-like_cyt"/>
</dbReference>
<dbReference type="Pfam" id="PF16010">
    <property type="entry name" value="CDH-cyt"/>
    <property type="match status" value="1"/>
</dbReference>